<proteinExistence type="predicted"/>
<dbReference type="InterPro" id="IPR036867">
    <property type="entry name" value="R3H_dom_sf"/>
</dbReference>
<evidence type="ECO:0000259" key="2">
    <source>
        <dbReference type="Pfam" id="PF13902"/>
    </source>
</evidence>
<dbReference type="PANTHER" id="PTHR32019:SF2">
    <property type="entry name" value="R3H DOMAIN-CONTAINING PROTEIN 4"/>
    <property type="match status" value="1"/>
</dbReference>
<dbReference type="InterPro" id="IPR025952">
    <property type="entry name" value="R3H-assoc_dom"/>
</dbReference>
<dbReference type="GO" id="GO:0003676">
    <property type="term" value="F:nucleic acid binding"/>
    <property type="evidence" value="ECO:0007669"/>
    <property type="project" value="InterPro"/>
</dbReference>
<feature type="region of interest" description="Disordered" evidence="1">
    <location>
        <begin position="145"/>
        <end position="191"/>
    </location>
</feature>
<dbReference type="AlphaFoldDB" id="A0A9P1MZ97"/>
<feature type="domain" description="R3H-associated N-terminal" evidence="2">
    <location>
        <begin position="70"/>
        <end position="208"/>
    </location>
</feature>
<dbReference type="InterPro" id="IPR039629">
    <property type="entry name" value="R3HDM4"/>
</dbReference>
<protein>
    <recommendedName>
        <fullName evidence="2">R3H-associated N-terminal domain-containing protein</fullName>
    </recommendedName>
</protein>
<gene>
    <name evidence="3" type="ORF">CAMP_LOCUS4338</name>
</gene>
<dbReference type="PANTHER" id="PTHR32019">
    <property type="entry name" value="R3H DOMAIN-CONTAINING PROTEIN 4"/>
    <property type="match status" value="1"/>
</dbReference>
<name>A0A9P1MZ97_9PELO</name>
<accession>A0A9P1MZ97</accession>
<dbReference type="OrthoDB" id="75169at2759"/>
<reference evidence="3" key="1">
    <citation type="submission" date="2022-11" db="EMBL/GenBank/DDBJ databases">
        <authorList>
            <person name="Kikuchi T."/>
        </authorList>
    </citation>
    <scope>NUCLEOTIDE SEQUENCE</scope>
    <source>
        <strain evidence="3">PS1010</strain>
    </source>
</reference>
<evidence type="ECO:0000313" key="3">
    <source>
        <dbReference type="EMBL" id="CAI5441701.1"/>
    </source>
</evidence>
<evidence type="ECO:0000313" key="4">
    <source>
        <dbReference type="Proteomes" id="UP001152747"/>
    </source>
</evidence>
<dbReference type="Pfam" id="PF13902">
    <property type="entry name" value="R3H-assoc"/>
    <property type="match status" value="1"/>
</dbReference>
<dbReference type="EMBL" id="CANHGI010000002">
    <property type="protein sequence ID" value="CAI5441701.1"/>
    <property type="molecule type" value="Genomic_DNA"/>
</dbReference>
<keyword evidence="4" id="KW-1185">Reference proteome</keyword>
<sequence length="358" mass="40986">MGVAKDNEVAPIRIIGEIGDYDLSDSGDEIAFHARQISVEQLNQIPIGRKHAMSPRKPKTFREEVETGGVNVKRNMGSRKWRRVELARNMLNFTELEDICEDFSDVFHQPYSAFDKLFADRQNMKKWNDFIEKDEVEQRKILENGGNDIQEEQSGSGWAVLGGKTFTPTKKTTPRKTTDESPDKRKHHPAYSGKACFDRIDSRGKGTLMGRRVNWALIDHLETELRSLFSMNTTPTLSDADTIFVAHYPASSDRFLAHIISQYLWLTSQSVTDPSTGDRITEIRNPRTYFIPPHVRLINYLEENVVKKKIDFIPYSMREVEVESENGNDSLAISEELNQLNISTCSDDEWVNVHNKST</sequence>
<comment type="caution">
    <text evidence="3">The sequence shown here is derived from an EMBL/GenBank/DDBJ whole genome shotgun (WGS) entry which is preliminary data.</text>
</comment>
<evidence type="ECO:0000256" key="1">
    <source>
        <dbReference type="SAM" id="MobiDB-lite"/>
    </source>
</evidence>
<dbReference type="Proteomes" id="UP001152747">
    <property type="component" value="Unassembled WGS sequence"/>
</dbReference>
<organism evidence="3 4">
    <name type="scientific">Caenorhabditis angaria</name>
    <dbReference type="NCBI Taxonomy" id="860376"/>
    <lineage>
        <taxon>Eukaryota</taxon>
        <taxon>Metazoa</taxon>
        <taxon>Ecdysozoa</taxon>
        <taxon>Nematoda</taxon>
        <taxon>Chromadorea</taxon>
        <taxon>Rhabditida</taxon>
        <taxon>Rhabditina</taxon>
        <taxon>Rhabditomorpha</taxon>
        <taxon>Rhabditoidea</taxon>
        <taxon>Rhabditidae</taxon>
        <taxon>Peloderinae</taxon>
        <taxon>Caenorhabditis</taxon>
    </lineage>
</organism>
<dbReference type="SUPFAM" id="SSF82708">
    <property type="entry name" value="R3H domain"/>
    <property type="match status" value="1"/>
</dbReference>